<dbReference type="Proteomes" id="UP000236291">
    <property type="component" value="Unassembled WGS sequence"/>
</dbReference>
<evidence type="ECO:0000313" key="2">
    <source>
        <dbReference type="Proteomes" id="UP000236291"/>
    </source>
</evidence>
<comment type="caution">
    <text evidence="1">The sequence shown here is derived from an EMBL/GenBank/DDBJ whole genome shotgun (WGS) entry which is preliminary data.</text>
</comment>
<gene>
    <name evidence="1" type="ORF">L195_g053852</name>
</gene>
<name>A0A2K3KCT9_TRIPR</name>
<proteinExistence type="predicted"/>
<dbReference type="EMBL" id="ASHM01092213">
    <property type="protein sequence ID" value="PNX64117.1"/>
    <property type="molecule type" value="Genomic_DNA"/>
</dbReference>
<organism evidence="1 2">
    <name type="scientific">Trifolium pratense</name>
    <name type="common">Red clover</name>
    <dbReference type="NCBI Taxonomy" id="57577"/>
    <lineage>
        <taxon>Eukaryota</taxon>
        <taxon>Viridiplantae</taxon>
        <taxon>Streptophyta</taxon>
        <taxon>Embryophyta</taxon>
        <taxon>Tracheophyta</taxon>
        <taxon>Spermatophyta</taxon>
        <taxon>Magnoliopsida</taxon>
        <taxon>eudicotyledons</taxon>
        <taxon>Gunneridae</taxon>
        <taxon>Pentapetalae</taxon>
        <taxon>rosids</taxon>
        <taxon>fabids</taxon>
        <taxon>Fabales</taxon>
        <taxon>Fabaceae</taxon>
        <taxon>Papilionoideae</taxon>
        <taxon>50 kb inversion clade</taxon>
        <taxon>NPAAA clade</taxon>
        <taxon>Hologalegina</taxon>
        <taxon>IRL clade</taxon>
        <taxon>Trifolieae</taxon>
        <taxon>Trifolium</taxon>
    </lineage>
</organism>
<evidence type="ECO:0000313" key="1">
    <source>
        <dbReference type="EMBL" id="PNX64117.1"/>
    </source>
</evidence>
<dbReference type="AlphaFoldDB" id="A0A2K3KCT9"/>
<protein>
    <submittedName>
        <fullName evidence="1">Uncharacterized protein</fullName>
    </submittedName>
</protein>
<reference evidence="1 2" key="1">
    <citation type="journal article" date="2014" name="Am. J. Bot.">
        <title>Genome assembly and annotation for red clover (Trifolium pratense; Fabaceae).</title>
        <authorList>
            <person name="Istvanek J."/>
            <person name="Jaros M."/>
            <person name="Krenek A."/>
            <person name="Repkova J."/>
        </authorList>
    </citation>
    <scope>NUCLEOTIDE SEQUENCE [LARGE SCALE GENOMIC DNA]</scope>
    <source>
        <strain evidence="2">cv. Tatra</strain>
        <tissue evidence="1">Young leaves</tissue>
    </source>
</reference>
<accession>A0A2K3KCT9</accession>
<sequence>MKYMKIFLAIDQFKPEHAPFVKRPVGPHWFVEELPVLNPDVEEEVNEAWTSYLDPTILSIRIGTLASEYGLVGYQPNLVSRQFGFSQLRPKSMYLRKKNIVLGTTVTSTLYEKYLKVSRDHIYGFEPFDFNLSFYCTQEFANWWRRYFYSKHLGDSVLISRLESGFTQPQINKIERQIKTAVTKKQTTGAVKTVREKQAPKSVETVEETAK</sequence>
<reference evidence="1 2" key="2">
    <citation type="journal article" date="2017" name="Front. Plant Sci.">
        <title>Gene Classification and Mining of Molecular Markers Useful in Red Clover (Trifolium pratense) Breeding.</title>
        <authorList>
            <person name="Istvanek J."/>
            <person name="Dluhosova J."/>
            <person name="Dluhos P."/>
            <person name="Patkova L."/>
            <person name="Nedelnik J."/>
            <person name="Repkova J."/>
        </authorList>
    </citation>
    <scope>NUCLEOTIDE SEQUENCE [LARGE SCALE GENOMIC DNA]</scope>
    <source>
        <strain evidence="2">cv. Tatra</strain>
        <tissue evidence="1">Young leaves</tissue>
    </source>
</reference>
<feature type="non-terminal residue" evidence="1">
    <location>
        <position position="211"/>
    </location>
</feature>